<dbReference type="Proteomes" id="UP001597085">
    <property type="component" value="Unassembled WGS sequence"/>
</dbReference>
<name>A0ABD6CQG7_9EURY</name>
<comment type="caution">
    <text evidence="1">The sequence shown here is derived from an EMBL/GenBank/DDBJ whole genome shotgun (WGS) entry which is preliminary data.</text>
</comment>
<evidence type="ECO:0000313" key="1">
    <source>
        <dbReference type="EMBL" id="MFD1599340.1"/>
    </source>
</evidence>
<sequence length="439" mass="51246">MVLKEELETTINRLEENIRQYNQFVEWLDKAGKDWSNRTEAEQTSFLERIEDYEQYQENEIPPDQIKEIRQELEEAYKEPLIEALRTRIDKFLSIIDLELSEVQLDRIVSRIVDNNKSTLDSARGQFDDHLISVDALDEIPRKYVRSEIQRDPSLLSSPGDELNDILNETTESYEQLKSLSGLLSEYTWIPEDELPLQHSVDNYPYLSDNTDVIRKQLDKLDEVAAEFSSYDINLEEVYREQIGEILTQDVSNISTRLSTVAEDTDELLQRQPLLESIEQISKTDNLDDSTTNNLIETYSRTKGKEYNEVQDLKLELSELSSTYERWQKHIIEEWETTASIVKTYCNQFEFDPPAEFNQIDEFSTALSKNPKEAVNILIRTREWISGRNSELETELETATIELLRELIEQGEVWLGDYDIEAVEGVQNSIPIKLTIYDK</sequence>
<dbReference type="EMBL" id="JBHUDK010000008">
    <property type="protein sequence ID" value="MFD1599340.1"/>
    <property type="molecule type" value="Genomic_DNA"/>
</dbReference>
<accession>A0ABD6CQG7</accession>
<protein>
    <submittedName>
        <fullName evidence="1">Uncharacterized protein</fullName>
    </submittedName>
</protein>
<gene>
    <name evidence="1" type="ORF">ACFSBX_10270</name>
</gene>
<dbReference type="AlphaFoldDB" id="A0ABD6CQG7"/>
<keyword evidence="2" id="KW-1185">Reference proteome</keyword>
<proteinExistence type="predicted"/>
<evidence type="ECO:0000313" key="2">
    <source>
        <dbReference type="Proteomes" id="UP001597085"/>
    </source>
</evidence>
<dbReference type="RefSeq" id="WP_256422741.1">
    <property type="nucleotide sequence ID" value="NZ_JANHDI010000014.1"/>
</dbReference>
<reference evidence="1 2" key="1">
    <citation type="journal article" date="2019" name="Int. J. Syst. Evol. Microbiol.">
        <title>The Global Catalogue of Microorganisms (GCM) 10K type strain sequencing project: providing services to taxonomists for standard genome sequencing and annotation.</title>
        <authorList>
            <consortium name="The Broad Institute Genomics Platform"/>
            <consortium name="The Broad Institute Genome Sequencing Center for Infectious Disease"/>
            <person name="Wu L."/>
            <person name="Ma J."/>
        </authorList>
    </citation>
    <scope>NUCLEOTIDE SEQUENCE [LARGE SCALE GENOMIC DNA]</scope>
    <source>
        <strain evidence="1 2">CGMCC 1.12121</strain>
    </source>
</reference>
<organism evidence="1 2">
    <name type="scientific">Halobellus rarus</name>
    <dbReference type="NCBI Taxonomy" id="1126237"/>
    <lineage>
        <taxon>Archaea</taxon>
        <taxon>Methanobacteriati</taxon>
        <taxon>Methanobacteriota</taxon>
        <taxon>Stenosarchaea group</taxon>
        <taxon>Halobacteria</taxon>
        <taxon>Halobacteriales</taxon>
        <taxon>Haloferacaceae</taxon>
        <taxon>Halobellus</taxon>
    </lineage>
</organism>